<dbReference type="AlphaFoldDB" id="A0A484KA39"/>
<gene>
    <name evidence="1" type="ORF">CCAM_LOCUS3151</name>
</gene>
<accession>A0A484KA39</accession>
<proteinExistence type="predicted"/>
<protein>
    <submittedName>
        <fullName evidence="1">Uncharacterized protein</fullName>
    </submittedName>
</protein>
<evidence type="ECO:0000313" key="2">
    <source>
        <dbReference type="Proteomes" id="UP000595140"/>
    </source>
</evidence>
<evidence type="ECO:0000313" key="1">
    <source>
        <dbReference type="EMBL" id="VFQ61375.1"/>
    </source>
</evidence>
<name>A0A484KA39_9ASTE</name>
<sequence length="173" mass="18974">MEEDVIPPLVLALEDTDGSNEANIKSHVRDPNDGESKVMKTLNLGSNSINRYDGANGGDAKSACELDITSCDSSAPLPSLGVVDISTNQALGSNHQPFVLVLSHPIMMRHHSDILHKEHLISVRATRLVHGSISYSSHHILRSTLVESWPRGGFLLWFCTLSPVQKHEWEPPP</sequence>
<dbReference type="Proteomes" id="UP000595140">
    <property type="component" value="Unassembled WGS sequence"/>
</dbReference>
<reference evidence="1 2" key="1">
    <citation type="submission" date="2018-04" db="EMBL/GenBank/DDBJ databases">
        <authorList>
            <person name="Vogel A."/>
        </authorList>
    </citation>
    <scope>NUCLEOTIDE SEQUENCE [LARGE SCALE GENOMIC DNA]</scope>
</reference>
<organism evidence="1 2">
    <name type="scientific">Cuscuta campestris</name>
    <dbReference type="NCBI Taxonomy" id="132261"/>
    <lineage>
        <taxon>Eukaryota</taxon>
        <taxon>Viridiplantae</taxon>
        <taxon>Streptophyta</taxon>
        <taxon>Embryophyta</taxon>
        <taxon>Tracheophyta</taxon>
        <taxon>Spermatophyta</taxon>
        <taxon>Magnoliopsida</taxon>
        <taxon>eudicotyledons</taxon>
        <taxon>Gunneridae</taxon>
        <taxon>Pentapetalae</taxon>
        <taxon>asterids</taxon>
        <taxon>lamiids</taxon>
        <taxon>Solanales</taxon>
        <taxon>Convolvulaceae</taxon>
        <taxon>Cuscuteae</taxon>
        <taxon>Cuscuta</taxon>
        <taxon>Cuscuta subgen. Grammica</taxon>
        <taxon>Cuscuta sect. Cleistogrammica</taxon>
    </lineage>
</organism>
<keyword evidence="2" id="KW-1185">Reference proteome</keyword>
<dbReference type="EMBL" id="OOIL02000161">
    <property type="protein sequence ID" value="VFQ61375.1"/>
    <property type="molecule type" value="Genomic_DNA"/>
</dbReference>